<feature type="compositionally biased region" description="Pro residues" evidence="1">
    <location>
        <begin position="125"/>
        <end position="137"/>
    </location>
</feature>
<dbReference type="AlphaFoldDB" id="A0A8H4J0K0"/>
<proteinExistence type="predicted"/>
<feature type="compositionally biased region" description="Pro residues" evidence="1">
    <location>
        <begin position="60"/>
        <end position="77"/>
    </location>
</feature>
<feature type="compositionally biased region" description="Low complexity" evidence="1">
    <location>
        <begin position="35"/>
        <end position="56"/>
    </location>
</feature>
<dbReference type="EMBL" id="WWBZ02000022">
    <property type="protein sequence ID" value="KAF4308493.1"/>
    <property type="molecule type" value="Genomic_DNA"/>
</dbReference>
<feature type="region of interest" description="Disordered" evidence="1">
    <location>
        <begin position="1"/>
        <end position="224"/>
    </location>
</feature>
<protein>
    <submittedName>
        <fullName evidence="2">Uncharacterized protein</fullName>
    </submittedName>
</protein>
<reference evidence="2" key="1">
    <citation type="submission" date="2020-04" db="EMBL/GenBank/DDBJ databases">
        <title>Genome Assembly and Annotation of Botryosphaeria dothidea sdau 11-99, a Latent Pathogen of Apple Fruit Ring Rot in China.</title>
        <authorList>
            <person name="Yu C."/>
            <person name="Diao Y."/>
            <person name="Lu Q."/>
            <person name="Zhao J."/>
            <person name="Cui S."/>
            <person name="Peng C."/>
            <person name="He B."/>
            <person name="Liu H."/>
        </authorList>
    </citation>
    <scope>NUCLEOTIDE SEQUENCE [LARGE SCALE GENOMIC DNA]</scope>
    <source>
        <strain evidence="2">Sdau11-99</strain>
    </source>
</reference>
<feature type="compositionally biased region" description="Pro residues" evidence="1">
    <location>
        <begin position="88"/>
        <end position="101"/>
    </location>
</feature>
<name>A0A8H4J0K0_9PEZI</name>
<accession>A0A8H4J0K0</accession>
<comment type="caution">
    <text evidence="2">The sequence shown here is derived from an EMBL/GenBank/DDBJ whole genome shotgun (WGS) entry which is preliminary data.</text>
</comment>
<evidence type="ECO:0000313" key="3">
    <source>
        <dbReference type="Proteomes" id="UP000572817"/>
    </source>
</evidence>
<sequence length="251" mass="25168">MPPIPIYSNAPINPQTAAAKADGVTPQTAAENNDQQQQGQAPQPTPTRTTATTTAAFDPSGPPPPQPGAVPVPPTQNNPPSSSSSYASPPPPQPGAAPVPAPTGSVASPPSSVTKTVTETVTIPSGPPPQFSIPPPQAGSAFAPAGVTRSTSVDSSHHRATGSGSGPTTINFGAPAGGRARGSSTASLENPPGYTQRNPDGTAAERARLEAAAEQEKEEQGVWGSVKGFAGRVGEGLKKADQEAWRLVGGK</sequence>
<organism evidence="2 3">
    <name type="scientific">Botryosphaeria dothidea</name>
    <dbReference type="NCBI Taxonomy" id="55169"/>
    <lineage>
        <taxon>Eukaryota</taxon>
        <taxon>Fungi</taxon>
        <taxon>Dikarya</taxon>
        <taxon>Ascomycota</taxon>
        <taxon>Pezizomycotina</taxon>
        <taxon>Dothideomycetes</taxon>
        <taxon>Dothideomycetes incertae sedis</taxon>
        <taxon>Botryosphaeriales</taxon>
        <taxon>Botryosphaeriaceae</taxon>
        <taxon>Botryosphaeria</taxon>
    </lineage>
</organism>
<feature type="compositionally biased region" description="Low complexity" evidence="1">
    <location>
        <begin position="102"/>
        <end position="124"/>
    </location>
</feature>
<gene>
    <name evidence="2" type="ORF">GTA08_BOTSDO03437</name>
</gene>
<keyword evidence="3" id="KW-1185">Reference proteome</keyword>
<dbReference type="Proteomes" id="UP000572817">
    <property type="component" value="Unassembled WGS sequence"/>
</dbReference>
<evidence type="ECO:0000313" key="2">
    <source>
        <dbReference type="EMBL" id="KAF4308493.1"/>
    </source>
</evidence>
<feature type="compositionally biased region" description="Polar residues" evidence="1">
    <location>
        <begin position="25"/>
        <end position="34"/>
    </location>
</feature>
<feature type="compositionally biased region" description="Basic and acidic residues" evidence="1">
    <location>
        <begin position="203"/>
        <end position="220"/>
    </location>
</feature>
<evidence type="ECO:0000256" key="1">
    <source>
        <dbReference type="SAM" id="MobiDB-lite"/>
    </source>
</evidence>
<dbReference type="OrthoDB" id="5385910at2759"/>
<feature type="compositionally biased region" description="Low complexity" evidence="1">
    <location>
        <begin position="78"/>
        <end position="87"/>
    </location>
</feature>